<evidence type="ECO:0000256" key="1">
    <source>
        <dbReference type="ARBA" id="ARBA00004903"/>
    </source>
</evidence>
<dbReference type="InterPro" id="IPR017925">
    <property type="entry name" value="DHFR_CS"/>
</dbReference>
<reference evidence="10" key="1">
    <citation type="submission" date="2016-05" db="EMBL/GenBank/DDBJ databases">
        <title>Comparative genomics of biotechnologically important yeasts.</title>
        <authorList>
            <consortium name="DOE Joint Genome Institute"/>
            <person name="Riley R."/>
            <person name="Haridas S."/>
            <person name="Wolfe K.H."/>
            <person name="Lopes M.R."/>
            <person name="Hittinger C.T."/>
            <person name="Goker M."/>
            <person name="Salamov A."/>
            <person name="Wisecaver J."/>
            <person name="Long T.M."/>
            <person name="Aerts A.L."/>
            <person name="Barry K."/>
            <person name="Choi C."/>
            <person name="Clum A."/>
            <person name="Coughlan A.Y."/>
            <person name="Deshpande S."/>
            <person name="Douglass A.P."/>
            <person name="Hanson S.J."/>
            <person name="Klenk H.-P."/>
            <person name="Labutti K."/>
            <person name="Lapidus A."/>
            <person name="Lindquist E."/>
            <person name="Lipzen A."/>
            <person name="Meier-Kolthoff J.P."/>
            <person name="Ohm R.A."/>
            <person name="Otillar R.P."/>
            <person name="Pangilinan J."/>
            <person name="Peng Y."/>
            <person name="Rokas A."/>
            <person name="Rosa C.A."/>
            <person name="Scheuner C."/>
            <person name="Sibirny A.A."/>
            <person name="Slot J.C."/>
            <person name="Stielow J.B."/>
            <person name="Sun H."/>
            <person name="Kurtzman C.P."/>
            <person name="Blackwell M."/>
            <person name="Grigoriev I.V."/>
            <person name="Jeffries T.W."/>
        </authorList>
    </citation>
    <scope>NUCLEOTIDE SEQUENCE [LARGE SCALE GENOMIC DNA]</scope>
    <source>
        <strain evidence="10">DSM 1968</strain>
    </source>
</reference>
<dbReference type="GO" id="GO:0046655">
    <property type="term" value="P:folic acid metabolic process"/>
    <property type="evidence" value="ECO:0007669"/>
    <property type="project" value="TreeGrafter"/>
</dbReference>
<dbReference type="OrthoDB" id="414698at2759"/>
<evidence type="ECO:0000256" key="7">
    <source>
        <dbReference type="RuleBase" id="RU004474"/>
    </source>
</evidence>
<sequence>MSPAASRGLEQRLSHDVVVVVAALLPELGIGYQGRLPWRLRREMKYFVDVTTGSRNTSALALGSRNAVIMGRRTWESIPLRFRPLKNRLNVVLSRLFDDFLLNSENENIVYSNGLDNAIERLQQLESINRIFIIGGAEVYNLALKNEKVNRVLLTEINSIGGLDHKMDTFLDFGAEEQKKWEKKSTQELRDFVGENVDVAAEDIEENGFRYRYTLWHKKQSK</sequence>
<dbReference type="PANTHER" id="PTHR48069">
    <property type="entry name" value="DIHYDROFOLATE REDUCTASE"/>
    <property type="match status" value="1"/>
</dbReference>
<dbReference type="AlphaFoldDB" id="A0A1D2VIU7"/>
<dbReference type="EC" id="1.5.1.3" evidence="2"/>
<dbReference type="STRING" id="1344418.A0A1D2VIU7"/>
<dbReference type="GO" id="GO:0003729">
    <property type="term" value="F:mRNA binding"/>
    <property type="evidence" value="ECO:0007669"/>
    <property type="project" value="EnsemblFungi"/>
</dbReference>
<dbReference type="GO" id="GO:0050661">
    <property type="term" value="F:NADP binding"/>
    <property type="evidence" value="ECO:0007669"/>
    <property type="project" value="InterPro"/>
</dbReference>
<evidence type="ECO:0000256" key="5">
    <source>
        <dbReference type="ARBA" id="ARBA00022857"/>
    </source>
</evidence>
<keyword evidence="5" id="KW-0521">NADP</keyword>
<dbReference type="InterPro" id="IPR024072">
    <property type="entry name" value="DHFR-like_dom_sf"/>
</dbReference>
<evidence type="ECO:0000256" key="2">
    <source>
        <dbReference type="ARBA" id="ARBA00012856"/>
    </source>
</evidence>
<dbReference type="SUPFAM" id="SSF53597">
    <property type="entry name" value="Dihydrofolate reductase-like"/>
    <property type="match status" value="1"/>
</dbReference>
<evidence type="ECO:0000313" key="9">
    <source>
        <dbReference type="EMBL" id="ODV61407.1"/>
    </source>
</evidence>
<organism evidence="9 10">
    <name type="scientific">Ascoidea rubescens DSM 1968</name>
    <dbReference type="NCBI Taxonomy" id="1344418"/>
    <lineage>
        <taxon>Eukaryota</taxon>
        <taxon>Fungi</taxon>
        <taxon>Dikarya</taxon>
        <taxon>Ascomycota</taxon>
        <taxon>Saccharomycotina</taxon>
        <taxon>Saccharomycetes</taxon>
        <taxon>Ascoideaceae</taxon>
        <taxon>Ascoidea</taxon>
    </lineage>
</organism>
<dbReference type="PRINTS" id="PR00070">
    <property type="entry name" value="DHFR"/>
</dbReference>
<dbReference type="GO" id="GO:0046654">
    <property type="term" value="P:tetrahydrofolate biosynthetic process"/>
    <property type="evidence" value="ECO:0007669"/>
    <property type="project" value="UniProtKB-UniPathway"/>
</dbReference>
<accession>A0A1D2VIU7</accession>
<dbReference type="InterPro" id="IPR012259">
    <property type="entry name" value="DHFR"/>
</dbReference>
<keyword evidence="10" id="KW-1185">Reference proteome</keyword>
<dbReference type="GO" id="GO:0004146">
    <property type="term" value="F:dihydrofolate reductase activity"/>
    <property type="evidence" value="ECO:0007669"/>
    <property type="project" value="UniProtKB-EC"/>
</dbReference>
<dbReference type="CDD" id="cd00209">
    <property type="entry name" value="DHFR"/>
    <property type="match status" value="1"/>
</dbReference>
<keyword evidence="6" id="KW-0560">Oxidoreductase</keyword>
<dbReference type="Gene3D" id="3.40.430.10">
    <property type="entry name" value="Dihydrofolate Reductase, subunit A"/>
    <property type="match status" value="1"/>
</dbReference>
<protein>
    <recommendedName>
        <fullName evidence="3">Dihydrofolate reductase</fullName>
        <ecNumber evidence="2">1.5.1.3</ecNumber>
    </recommendedName>
</protein>
<dbReference type="PROSITE" id="PS51330">
    <property type="entry name" value="DHFR_2"/>
    <property type="match status" value="1"/>
</dbReference>
<dbReference type="PANTHER" id="PTHR48069:SF3">
    <property type="entry name" value="DIHYDROFOLATE REDUCTASE"/>
    <property type="match status" value="1"/>
</dbReference>
<evidence type="ECO:0000256" key="6">
    <source>
        <dbReference type="ARBA" id="ARBA00023002"/>
    </source>
</evidence>
<feature type="domain" description="DHFR" evidence="8">
    <location>
        <begin position="16"/>
        <end position="218"/>
    </location>
</feature>
<dbReference type="InParanoid" id="A0A1D2VIU7"/>
<dbReference type="PROSITE" id="PS00075">
    <property type="entry name" value="DHFR_1"/>
    <property type="match status" value="1"/>
</dbReference>
<comment type="similarity">
    <text evidence="7">Belongs to the dihydrofolate reductase family.</text>
</comment>
<dbReference type="EMBL" id="KV454479">
    <property type="protein sequence ID" value="ODV61407.1"/>
    <property type="molecule type" value="Genomic_DNA"/>
</dbReference>
<dbReference type="RefSeq" id="XP_020047714.1">
    <property type="nucleotide sequence ID" value="XM_020193059.1"/>
</dbReference>
<dbReference type="FunCoup" id="A0A1D2VIU7">
    <property type="interactions" value="442"/>
</dbReference>
<evidence type="ECO:0000256" key="4">
    <source>
        <dbReference type="ARBA" id="ARBA00022563"/>
    </source>
</evidence>
<dbReference type="GO" id="GO:0046452">
    <property type="term" value="P:dihydrofolate metabolic process"/>
    <property type="evidence" value="ECO:0007669"/>
    <property type="project" value="EnsemblFungi"/>
</dbReference>
<gene>
    <name evidence="9" type="ORF">ASCRUDRAFT_75425</name>
</gene>
<evidence type="ECO:0000256" key="3">
    <source>
        <dbReference type="ARBA" id="ARBA00018886"/>
    </source>
</evidence>
<dbReference type="Pfam" id="PF00186">
    <property type="entry name" value="DHFR_1"/>
    <property type="match status" value="1"/>
</dbReference>
<name>A0A1D2VIU7_9ASCO</name>
<proteinExistence type="inferred from homology"/>
<dbReference type="GO" id="GO:0006730">
    <property type="term" value="P:one-carbon metabolic process"/>
    <property type="evidence" value="ECO:0007669"/>
    <property type="project" value="UniProtKB-KW"/>
</dbReference>
<evidence type="ECO:0000313" key="10">
    <source>
        <dbReference type="Proteomes" id="UP000095038"/>
    </source>
</evidence>
<dbReference type="InterPro" id="IPR001796">
    <property type="entry name" value="DHFR_dom"/>
</dbReference>
<dbReference type="GeneID" id="30966695"/>
<keyword evidence="4" id="KW-0554">One-carbon metabolism</keyword>
<evidence type="ECO:0000259" key="8">
    <source>
        <dbReference type="PROSITE" id="PS51330"/>
    </source>
</evidence>
<dbReference type="GO" id="GO:0005739">
    <property type="term" value="C:mitochondrion"/>
    <property type="evidence" value="ECO:0007669"/>
    <property type="project" value="TreeGrafter"/>
</dbReference>
<dbReference type="UniPathway" id="UPA00077">
    <property type="reaction ID" value="UER00158"/>
</dbReference>
<comment type="pathway">
    <text evidence="1">Cofactor biosynthesis; tetrahydrofolate biosynthesis; 5,6,7,8-tetrahydrofolate from 7,8-dihydrofolate: step 1/1.</text>
</comment>
<dbReference type="Proteomes" id="UP000095038">
    <property type="component" value="Unassembled WGS sequence"/>
</dbReference>